<evidence type="ECO:0000256" key="1">
    <source>
        <dbReference type="SAM" id="MobiDB-lite"/>
    </source>
</evidence>
<feature type="region of interest" description="Disordered" evidence="1">
    <location>
        <begin position="57"/>
        <end position="142"/>
    </location>
</feature>
<name>W7M8L4_GIBM7</name>
<organism evidence="2 3">
    <name type="scientific">Gibberella moniliformis (strain M3125 / FGSC 7600)</name>
    <name type="common">Maize ear and stalk rot fungus</name>
    <name type="synonym">Fusarium verticillioides</name>
    <dbReference type="NCBI Taxonomy" id="334819"/>
    <lineage>
        <taxon>Eukaryota</taxon>
        <taxon>Fungi</taxon>
        <taxon>Dikarya</taxon>
        <taxon>Ascomycota</taxon>
        <taxon>Pezizomycotina</taxon>
        <taxon>Sordariomycetes</taxon>
        <taxon>Hypocreomycetidae</taxon>
        <taxon>Hypocreales</taxon>
        <taxon>Nectriaceae</taxon>
        <taxon>Fusarium</taxon>
        <taxon>Fusarium fujikuroi species complex</taxon>
    </lineage>
</organism>
<evidence type="ECO:0000313" key="2">
    <source>
        <dbReference type="EMBL" id="EWG41287.1"/>
    </source>
</evidence>
<gene>
    <name evidence="2" type="ORF">FVEG_03426</name>
</gene>
<dbReference type="Proteomes" id="UP000009096">
    <property type="component" value="Chromosome 5"/>
</dbReference>
<evidence type="ECO:0000313" key="3">
    <source>
        <dbReference type="Proteomes" id="UP000009096"/>
    </source>
</evidence>
<dbReference type="EMBL" id="CM000582">
    <property type="protein sequence ID" value="EWG41287.1"/>
    <property type="molecule type" value="Genomic_DNA"/>
</dbReference>
<keyword evidence="3" id="KW-1185">Reference proteome</keyword>
<sequence length="142" mass="15912">MSAYDNDRNKLPKKDILVKTDTYENHTMKRITVWRWPAYTINWLKPEWDGQFCVPEGESPVELRSDPPGLRPDTPPVGHCARPSIRRWGDGGPGGDSPSPPLPPPPPPPSPPSLSPPPASLYPTIRPQTPFNLPPNTPYRHR</sequence>
<dbReference type="VEuPathDB" id="FungiDB:FVEG_03426"/>
<dbReference type="AlphaFoldDB" id="W7M8L4"/>
<accession>W7M8L4</accession>
<dbReference type="GeneID" id="30061569"/>
<protein>
    <submittedName>
        <fullName evidence="2">Uncharacterized protein</fullName>
    </submittedName>
</protein>
<dbReference type="KEGG" id="fvr:FVEG_03426"/>
<dbReference type="HOGENOM" id="CLU_1815960_0_0_1"/>
<reference evidence="2 3" key="1">
    <citation type="journal article" date="2010" name="Nature">
        <title>Comparative genomics reveals mobile pathogenicity chromosomes in Fusarium.</title>
        <authorList>
            <person name="Ma L.J."/>
            <person name="van der Does H.C."/>
            <person name="Borkovich K.A."/>
            <person name="Coleman J.J."/>
            <person name="Daboussi M.J."/>
            <person name="Di Pietro A."/>
            <person name="Dufresne M."/>
            <person name="Freitag M."/>
            <person name="Grabherr M."/>
            <person name="Henrissat B."/>
            <person name="Houterman P.M."/>
            <person name="Kang S."/>
            <person name="Shim W.B."/>
            <person name="Woloshuk C."/>
            <person name="Xie X."/>
            <person name="Xu J.R."/>
            <person name="Antoniw J."/>
            <person name="Baker S.E."/>
            <person name="Bluhm B.H."/>
            <person name="Breakspear A."/>
            <person name="Brown D.W."/>
            <person name="Butchko R.A."/>
            <person name="Chapman S."/>
            <person name="Coulson R."/>
            <person name="Coutinho P.M."/>
            <person name="Danchin E.G."/>
            <person name="Diener A."/>
            <person name="Gale L.R."/>
            <person name="Gardiner D.M."/>
            <person name="Goff S."/>
            <person name="Hammond-Kosack K.E."/>
            <person name="Hilburn K."/>
            <person name="Hua-Van A."/>
            <person name="Jonkers W."/>
            <person name="Kazan K."/>
            <person name="Kodira C.D."/>
            <person name="Koehrsen M."/>
            <person name="Kumar L."/>
            <person name="Lee Y.H."/>
            <person name="Li L."/>
            <person name="Manners J.M."/>
            <person name="Miranda-Saavedra D."/>
            <person name="Mukherjee M."/>
            <person name="Park G."/>
            <person name="Park J."/>
            <person name="Park S.Y."/>
            <person name="Proctor R.H."/>
            <person name="Regev A."/>
            <person name="Ruiz-Roldan M.C."/>
            <person name="Sain D."/>
            <person name="Sakthikumar S."/>
            <person name="Sykes S."/>
            <person name="Schwartz D.C."/>
            <person name="Turgeon B.G."/>
            <person name="Wapinski I."/>
            <person name="Yoder O."/>
            <person name="Young S."/>
            <person name="Zeng Q."/>
            <person name="Zhou S."/>
            <person name="Galagan J."/>
            <person name="Cuomo C.A."/>
            <person name="Kistler H.C."/>
            <person name="Rep M."/>
        </authorList>
    </citation>
    <scope>NUCLEOTIDE SEQUENCE [LARGE SCALE GENOMIC DNA]</scope>
    <source>
        <strain evidence="3">M3125 / FGSC 7600</strain>
    </source>
</reference>
<proteinExistence type="predicted"/>
<dbReference type="RefSeq" id="XP_018747478.1">
    <property type="nucleotide sequence ID" value="XM_018891040.1"/>
</dbReference>
<dbReference type="EMBL" id="DS022244">
    <property type="protein sequence ID" value="EWG41287.1"/>
    <property type="molecule type" value="Genomic_DNA"/>
</dbReference>
<feature type="compositionally biased region" description="Pro residues" evidence="1">
    <location>
        <begin position="132"/>
        <end position="142"/>
    </location>
</feature>
<feature type="compositionally biased region" description="Pro residues" evidence="1">
    <location>
        <begin position="98"/>
        <end position="120"/>
    </location>
</feature>